<comment type="subunit">
    <text evidence="2">Homodimer.</text>
</comment>
<evidence type="ECO:0000259" key="3">
    <source>
        <dbReference type="Pfam" id="PF00383"/>
    </source>
</evidence>
<comment type="similarity">
    <text evidence="1">Belongs to the cytidine and deoxycytidylate deaminase family.</text>
</comment>
<dbReference type="EC" id="3.5.4.5" evidence="5"/>
<dbReference type="Pfam" id="PF08211">
    <property type="entry name" value="dCMP_cyt_deam_2"/>
    <property type="match status" value="1"/>
</dbReference>
<evidence type="ECO:0000313" key="5">
    <source>
        <dbReference type="EMBL" id="SMY07136.1"/>
    </source>
</evidence>
<dbReference type="InterPro" id="IPR016193">
    <property type="entry name" value="Cytidine_deaminase-like"/>
</dbReference>
<dbReference type="PANTHER" id="PTHR11644">
    <property type="entry name" value="CYTIDINE DEAMINASE"/>
    <property type="match status" value="1"/>
</dbReference>
<dbReference type="Pfam" id="PF00383">
    <property type="entry name" value="dCMP_cyt_deam_1"/>
    <property type="match status" value="1"/>
</dbReference>
<sequence length="300" mass="30742">MSRNPFQADPQVPARLACHDAEAVRDAAAPLIEAGVLPRADALDLVDRFGLGGVSDLMCHLLETAKGLSRPPISGFVVGAVGLGAATGDLILGGNMEFPGTSLHHTLHGEGFVAIRAFQRGEGLAELAIGEAHPCAHCRQVLTEFAGADDLILIDPLGHRLSLAELYPWPFDPGYLDQPGAVAGVGHGLQVAGEVPDTVARLLSRTPIHAPYSGVPAALVLEAGGRMVAGGSIESVAFNPTLAPVQTALVALVAEGGAPSDISAAWLAQPEGGAVDHGPPTKSLLAAIAPGAPLTEVRWR</sequence>
<dbReference type="GO" id="GO:0008270">
    <property type="term" value="F:zinc ion binding"/>
    <property type="evidence" value="ECO:0007669"/>
    <property type="project" value="InterPro"/>
</dbReference>
<dbReference type="GO" id="GO:0055086">
    <property type="term" value="P:nucleobase-containing small molecule metabolic process"/>
    <property type="evidence" value="ECO:0007669"/>
    <property type="project" value="UniProtKB-ARBA"/>
</dbReference>
<keyword evidence="5" id="KW-0378">Hydrolase</keyword>
<dbReference type="InterPro" id="IPR002125">
    <property type="entry name" value="CMP_dCMP_dom"/>
</dbReference>
<evidence type="ECO:0000256" key="1">
    <source>
        <dbReference type="ARBA" id="ARBA00006576"/>
    </source>
</evidence>
<dbReference type="GO" id="GO:0004126">
    <property type="term" value="F:cytidine deaminase activity"/>
    <property type="evidence" value="ECO:0007669"/>
    <property type="project" value="UniProtKB-EC"/>
</dbReference>
<accession>A0A238LDV4</accession>
<dbReference type="AlphaFoldDB" id="A0A238LDV4"/>
<evidence type="ECO:0000313" key="6">
    <source>
        <dbReference type="Proteomes" id="UP000201613"/>
    </source>
</evidence>
<evidence type="ECO:0000259" key="4">
    <source>
        <dbReference type="Pfam" id="PF08211"/>
    </source>
</evidence>
<dbReference type="SUPFAM" id="SSF53927">
    <property type="entry name" value="Cytidine deaminase-like"/>
    <property type="match status" value="2"/>
</dbReference>
<dbReference type="InterPro" id="IPR050202">
    <property type="entry name" value="Cyt/Deoxycyt_deaminase"/>
</dbReference>
<keyword evidence="6" id="KW-1185">Reference proteome</keyword>
<dbReference type="GO" id="GO:0072527">
    <property type="term" value="P:pyrimidine-containing compound metabolic process"/>
    <property type="evidence" value="ECO:0007669"/>
    <property type="project" value="UniProtKB-ARBA"/>
</dbReference>
<name>A0A238LDV4_9RHOB</name>
<dbReference type="RefSeq" id="WP_093991216.1">
    <property type="nucleotide sequence ID" value="NZ_FXZK01000001.1"/>
</dbReference>
<dbReference type="Gene3D" id="3.40.140.10">
    <property type="entry name" value="Cytidine Deaminase, domain 2"/>
    <property type="match status" value="2"/>
</dbReference>
<dbReference type="InterPro" id="IPR013171">
    <property type="entry name" value="Cyd/dCyd_deaminase_Zn-bd"/>
</dbReference>
<dbReference type="PANTHER" id="PTHR11644:SF2">
    <property type="entry name" value="CYTIDINE DEAMINASE"/>
    <property type="match status" value="1"/>
</dbReference>
<protein>
    <submittedName>
        <fullName evidence="5">Cytidine deaminase</fullName>
        <ecNumber evidence="5">3.5.4.5</ecNumber>
    </submittedName>
</protein>
<dbReference type="EMBL" id="FXZK01000001">
    <property type="protein sequence ID" value="SMY07136.1"/>
    <property type="molecule type" value="Genomic_DNA"/>
</dbReference>
<evidence type="ECO:0000256" key="2">
    <source>
        <dbReference type="ARBA" id="ARBA00011738"/>
    </source>
</evidence>
<dbReference type="Proteomes" id="UP000201613">
    <property type="component" value="Unassembled WGS sequence"/>
</dbReference>
<feature type="domain" description="CMP/dCMP-type deaminase" evidence="3">
    <location>
        <begin position="60"/>
        <end position="146"/>
    </location>
</feature>
<dbReference type="OrthoDB" id="9795347at2"/>
<reference evidence="5 6" key="1">
    <citation type="submission" date="2017-05" db="EMBL/GenBank/DDBJ databases">
        <authorList>
            <person name="Song R."/>
            <person name="Chenine A.L."/>
            <person name="Ruprecht R.M."/>
        </authorList>
    </citation>
    <scope>NUCLEOTIDE SEQUENCE [LARGE SCALE GENOMIC DNA]</scope>
    <source>
        <strain evidence="5 6">CECT 8899</strain>
    </source>
</reference>
<feature type="domain" description="Cytidine/deoxycytidylate deaminase zinc-binding" evidence="4">
    <location>
        <begin position="209"/>
        <end position="277"/>
    </location>
</feature>
<gene>
    <name evidence="5" type="primary">cdd_1</name>
    <name evidence="5" type="ORF">LOM8899_01268</name>
</gene>
<organism evidence="5 6">
    <name type="scientific">Flavimaricola marinus</name>
    <dbReference type="NCBI Taxonomy" id="1819565"/>
    <lineage>
        <taxon>Bacteria</taxon>
        <taxon>Pseudomonadati</taxon>
        <taxon>Pseudomonadota</taxon>
        <taxon>Alphaproteobacteria</taxon>
        <taxon>Rhodobacterales</taxon>
        <taxon>Paracoccaceae</taxon>
        <taxon>Flavimaricola</taxon>
    </lineage>
</organism>
<dbReference type="CDD" id="cd01283">
    <property type="entry name" value="cytidine_deaminase"/>
    <property type="match status" value="1"/>
</dbReference>
<proteinExistence type="inferred from homology"/>
<dbReference type="GO" id="GO:0005829">
    <property type="term" value="C:cytosol"/>
    <property type="evidence" value="ECO:0007669"/>
    <property type="project" value="TreeGrafter"/>
</dbReference>